<dbReference type="SUPFAM" id="SSF52540">
    <property type="entry name" value="P-loop containing nucleoside triphosphate hydrolases"/>
    <property type="match status" value="1"/>
</dbReference>
<dbReference type="EC" id="2.7.7.7" evidence="1 9"/>
<dbReference type="GO" id="GO:0003677">
    <property type="term" value="F:DNA binding"/>
    <property type="evidence" value="ECO:0007669"/>
    <property type="project" value="InterPro"/>
</dbReference>
<dbReference type="RefSeq" id="WP_100270267.1">
    <property type="nucleotide sequence ID" value="NZ_CP024443.1"/>
</dbReference>
<comment type="similarity">
    <text evidence="7">Belongs to the DNA polymerase HolA subunit family.</text>
</comment>
<sequence length="339" mass="38959">MQYNFLKAFQHLKNRQFPATGVWLMHGDEELLSQWLIEKMSPNWRQHNMAISRMDITSAKSWQAVLAELSSLSLFDDYKAIIVHGNHKPDKEALAELEQFATSNPSNCLVIISDKYDKKSQSSAFFLLCDKFGQVIECHLYQEQQREQLLQQHAQDFGLELTKLAWQMLMAQTQHNLLAAYQSLWRLSYLYATTDANHPTHFVTIDESQLFDGLVSQSMFTTFDLSDAMLAGDTAQVAKILQQLKASEEPESLVLWMIAKDMRNILSLQSGASYQSLGIWQSKQQLYSKALHRHSHDATRNWSDALYQADQAIKGLVQQPAWELLYQLAFRLAGQPLFH</sequence>
<evidence type="ECO:0000256" key="4">
    <source>
        <dbReference type="ARBA" id="ARBA00022695"/>
    </source>
</evidence>
<organism evidence="11 12">
    <name type="scientific">Faucicola osloensis</name>
    <name type="common">Moraxella osloensis</name>
    <dbReference type="NCBI Taxonomy" id="34062"/>
    <lineage>
        <taxon>Bacteria</taxon>
        <taxon>Pseudomonadati</taxon>
        <taxon>Pseudomonadota</taxon>
        <taxon>Gammaproteobacteria</taxon>
        <taxon>Moraxellales</taxon>
        <taxon>Moraxellaceae</taxon>
        <taxon>Faucicola</taxon>
    </lineage>
</organism>
<keyword evidence="6" id="KW-0239">DNA-directed DNA polymerase</keyword>
<accession>A0A2D2LVH9</accession>
<proteinExistence type="inferred from homology"/>
<dbReference type="Gene3D" id="3.40.50.300">
    <property type="entry name" value="P-loop containing nucleotide triphosphate hydrolases"/>
    <property type="match status" value="1"/>
</dbReference>
<evidence type="ECO:0000313" key="11">
    <source>
        <dbReference type="EMBL" id="ATR79038.1"/>
    </source>
</evidence>
<evidence type="ECO:0000256" key="9">
    <source>
        <dbReference type="NCBIfam" id="TIGR01128"/>
    </source>
</evidence>
<dbReference type="PANTHER" id="PTHR34388:SF1">
    <property type="entry name" value="DNA POLYMERASE III SUBUNIT DELTA"/>
    <property type="match status" value="1"/>
</dbReference>
<dbReference type="InterPro" id="IPR010372">
    <property type="entry name" value="DNA_pol3_delta_N"/>
</dbReference>
<evidence type="ECO:0000256" key="8">
    <source>
        <dbReference type="ARBA" id="ARBA00049244"/>
    </source>
</evidence>
<dbReference type="Gene3D" id="1.10.8.60">
    <property type="match status" value="1"/>
</dbReference>
<dbReference type="InterPro" id="IPR005790">
    <property type="entry name" value="DNA_polIII_delta"/>
</dbReference>
<dbReference type="EMBL" id="CP024443">
    <property type="protein sequence ID" value="ATR79038.1"/>
    <property type="molecule type" value="Genomic_DNA"/>
</dbReference>
<comment type="catalytic activity">
    <reaction evidence="8">
        <text>DNA(n) + a 2'-deoxyribonucleoside 5'-triphosphate = DNA(n+1) + diphosphate</text>
        <dbReference type="Rhea" id="RHEA:22508"/>
        <dbReference type="Rhea" id="RHEA-COMP:17339"/>
        <dbReference type="Rhea" id="RHEA-COMP:17340"/>
        <dbReference type="ChEBI" id="CHEBI:33019"/>
        <dbReference type="ChEBI" id="CHEBI:61560"/>
        <dbReference type="ChEBI" id="CHEBI:173112"/>
        <dbReference type="EC" id="2.7.7.7"/>
    </reaction>
</comment>
<dbReference type="SUPFAM" id="SSF48019">
    <property type="entry name" value="post-AAA+ oligomerization domain-like"/>
    <property type="match status" value="1"/>
</dbReference>
<dbReference type="NCBIfam" id="TIGR01128">
    <property type="entry name" value="holA"/>
    <property type="match status" value="1"/>
</dbReference>
<evidence type="ECO:0000259" key="10">
    <source>
        <dbReference type="Pfam" id="PF06144"/>
    </source>
</evidence>
<dbReference type="Gene3D" id="1.20.272.10">
    <property type="match status" value="1"/>
</dbReference>
<keyword evidence="5" id="KW-0235">DNA replication</keyword>
<dbReference type="Pfam" id="PF06144">
    <property type="entry name" value="DNA_pol3_delta"/>
    <property type="match status" value="1"/>
</dbReference>
<keyword evidence="3" id="KW-0808">Transferase</keyword>
<evidence type="ECO:0000256" key="3">
    <source>
        <dbReference type="ARBA" id="ARBA00022679"/>
    </source>
</evidence>
<keyword evidence="4" id="KW-0548">Nucleotidyltransferase</keyword>
<dbReference type="GO" id="GO:0006261">
    <property type="term" value="P:DNA-templated DNA replication"/>
    <property type="evidence" value="ECO:0007669"/>
    <property type="project" value="TreeGrafter"/>
</dbReference>
<evidence type="ECO:0000313" key="12">
    <source>
        <dbReference type="Proteomes" id="UP000229340"/>
    </source>
</evidence>
<dbReference type="PANTHER" id="PTHR34388">
    <property type="entry name" value="DNA POLYMERASE III SUBUNIT DELTA"/>
    <property type="match status" value="1"/>
</dbReference>
<dbReference type="GO" id="GO:0003887">
    <property type="term" value="F:DNA-directed DNA polymerase activity"/>
    <property type="evidence" value="ECO:0007669"/>
    <property type="project" value="UniProtKB-UniRule"/>
</dbReference>
<dbReference type="InterPro" id="IPR027417">
    <property type="entry name" value="P-loop_NTPase"/>
</dbReference>
<gene>
    <name evidence="11" type="primary">holA</name>
    <name evidence="11" type="ORF">NP7_07085</name>
</gene>
<evidence type="ECO:0000256" key="1">
    <source>
        <dbReference type="ARBA" id="ARBA00012417"/>
    </source>
</evidence>
<dbReference type="InterPro" id="IPR008921">
    <property type="entry name" value="DNA_pol3_clamp-load_cplx_C"/>
</dbReference>
<protein>
    <recommendedName>
        <fullName evidence="2 9">DNA polymerase III subunit delta</fullName>
        <ecNumber evidence="1 9">2.7.7.7</ecNumber>
    </recommendedName>
</protein>
<feature type="domain" description="DNA polymerase III delta N-terminal" evidence="10">
    <location>
        <begin position="25"/>
        <end position="131"/>
    </location>
</feature>
<evidence type="ECO:0000256" key="6">
    <source>
        <dbReference type="ARBA" id="ARBA00022932"/>
    </source>
</evidence>
<evidence type="ECO:0000256" key="7">
    <source>
        <dbReference type="ARBA" id="ARBA00034754"/>
    </source>
</evidence>
<evidence type="ECO:0000256" key="2">
    <source>
        <dbReference type="ARBA" id="ARBA00017703"/>
    </source>
</evidence>
<evidence type="ECO:0000256" key="5">
    <source>
        <dbReference type="ARBA" id="ARBA00022705"/>
    </source>
</evidence>
<dbReference type="Proteomes" id="UP000229340">
    <property type="component" value="Chromosome"/>
</dbReference>
<dbReference type="AlphaFoldDB" id="A0A2D2LVH9"/>
<name>A0A2D2LVH9_FAUOS</name>
<reference evidence="12" key="1">
    <citation type="submission" date="2017-11" db="EMBL/GenBank/DDBJ databases">
        <title>Complete genome sequence of Moraxella osloensis NP7 isolated from human skin.</title>
        <authorList>
            <person name="Lee K."/>
            <person name="Lim J.Y."/>
            <person name="Hwang I."/>
        </authorList>
    </citation>
    <scope>NUCLEOTIDE SEQUENCE [LARGE SCALE GENOMIC DNA]</scope>
    <source>
        <strain evidence="12">NP7</strain>
    </source>
</reference>
<dbReference type="GO" id="GO:0009360">
    <property type="term" value="C:DNA polymerase III complex"/>
    <property type="evidence" value="ECO:0007669"/>
    <property type="project" value="UniProtKB-UniRule"/>
</dbReference>
<dbReference type="STRING" id="34062.AXE82_03245"/>